<dbReference type="Gramene" id="LPERR11G17150.2">
    <property type="protein sequence ID" value="LPERR11G17150.2"/>
    <property type="gene ID" value="LPERR11G17150"/>
</dbReference>
<dbReference type="AlphaFoldDB" id="A0A0D9XUI9"/>
<reference evidence="2 3" key="1">
    <citation type="submission" date="2012-08" db="EMBL/GenBank/DDBJ databases">
        <title>Oryza genome evolution.</title>
        <authorList>
            <person name="Wing R.A."/>
        </authorList>
    </citation>
    <scope>NUCLEOTIDE SEQUENCE</scope>
</reference>
<reference evidence="2" key="3">
    <citation type="submission" date="2015-04" db="UniProtKB">
        <authorList>
            <consortium name="EnsemblPlants"/>
        </authorList>
    </citation>
    <scope>IDENTIFICATION</scope>
</reference>
<sequence>MYGIGVLSPVFHASLARHARRATTAAEADLRLEEITHAVTATRHDGVWRQLLLRRSPLSASSSSPRSSATSSSAVRSSSPAPGHGVASPFPLMASARGERLVGDGVLRWARGDDGDAQLAGRHGTGSPWPAGSSSTLLGISPHSLGV</sequence>
<dbReference type="EnsemblPlants" id="LPERR11G17150.2">
    <property type="protein sequence ID" value="LPERR11G17150.2"/>
    <property type="gene ID" value="LPERR11G17150"/>
</dbReference>
<reference evidence="3" key="2">
    <citation type="submission" date="2013-12" db="EMBL/GenBank/DDBJ databases">
        <authorList>
            <person name="Yu Y."/>
            <person name="Lee S."/>
            <person name="de Baynast K."/>
            <person name="Wissotski M."/>
            <person name="Liu L."/>
            <person name="Talag J."/>
            <person name="Goicoechea J."/>
            <person name="Angelova A."/>
            <person name="Jetty R."/>
            <person name="Kudrna D."/>
            <person name="Golser W."/>
            <person name="Rivera L."/>
            <person name="Zhang J."/>
            <person name="Wing R."/>
        </authorList>
    </citation>
    <scope>NUCLEOTIDE SEQUENCE</scope>
</reference>
<evidence type="ECO:0000313" key="2">
    <source>
        <dbReference type="EnsemblPlants" id="LPERR11G17150.2"/>
    </source>
</evidence>
<organism evidence="2 3">
    <name type="scientific">Leersia perrieri</name>
    <dbReference type="NCBI Taxonomy" id="77586"/>
    <lineage>
        <taxon>Eukaryota</taxon>
        <taxon>Viridiplantae</taxon>
        <taxon>Streptophyta</taxon>
        <taxon>Embryophyta</taxon>
        <taxon>Tracheophyta</taxon>
        <taxon>Spermatophyta</taxon>
        <taxon>Magnoliopsida</taxon>
        <taxon>Liliopsida</taxon>
        <taxon>Poales</taxon>
        <taxon>Poaceae</taxon>
        <taxon>BOP clade</taxon>
        <taxon>Oryzoideae</taxon>
        <taxon>Oryzeae</taxon>
        <taxon>Oryzinae</taxon>
        <taxon>Leersia</taxon>
    </lineage>
</organism>
<feature type="region of interest" description="Disordered" evidence="1">
    <location>
        <begin position="57"/>
        <end position="91"/>
    </location>
</feature>
<feature type="region of interest" description="Disordered" evidence="1">
    <location>
        <begin position="117"/>
        <end position="147"/>
    </location>
</feature>
<keyword evidence="3" id="KW-1185">Reference proteome</keyword>
<dbReference type="HOGENOM" id="CLU_1770724_0_0_1"/>
<protein>
    <submittedName>
        <fullName evidence="2">Uncharacterized protein</fullName>
    </submittedName>
</protein>
<proteinExistence type="predicted"/>
<feature type="compositionally biased region" description="Low complexity" evidence="1">
    <location>
        <begin position="57"/>
        <end position="82"/>
    </location>
</feature>
<accession>A0A0D9XUI9</accession>
<evidence type="ECO:0000256" key="1">
    <source>
        <dbReference type="SAM" id="MobiDB-lite"/>
    </source>
</evidence>
<name>A0A0D9XUI9_9ORYZ</name>
<dbReference type="Proteomes" id="UP000032180">
    <property type="component" value="Chromosome 11"/>
</dbReference>
<evidence type="ECO:0000313" key="3">
    <source>
        <dbReference type="Proteomes" id="UP000032180"/>
    </source>
</evidence>